<dbReference type="EMBL" id="VLPL01000002">
    <property type="protein sequence ID" value="TSJ46326.1"/>
    <property type="molecule type" value="Genomic_DNA"/>
</dbReference>
<proteinExistence type="predicted"/>
<reference evidence="1 2" key="1">
    <citation type="submission" date="2019-07" db="EMBL/GenBank/DDBJ databases">
        <authorList>
            <person name="Huq M.A."/>
        </authorList>
    </citation>
    <scope>NUCLEOTIDE SEQUENCE [LARGE SCALE GENOMIC DNA]</scope>
    <source>
        <strain evidence="1 2">MAH-3</strain>
    </source>
</reference>
<dbReference type="Proteomes" id="UP000316008">
    <property type="component" value="Unassembled WGS sequence"/>
</dbReference>
<dbReference type="AlphaFoldDB" id="A0A556N2B1"/>
<keyword evidence="2" id="KW-1185">Reference proteome</keyword>
<sequence length="194" mass="22523">MMKIQFFLLVAMTLLSFTSDNKPTDYLNVKTITFDEKVYDLKWSAKNDNYYIQEYLTDNDSLPDFNEMISLFVLNENVSIEDAVAVKINELKEAKKTDPVCNYAITRNSDDKTILIDFLRGEAEGDYSTIVEFNLYRYKQVKIGKNKNAILVLAFSKRAYSYKITPFLKSLGEMRLELIGKIFQVEMPEIKLVN</sequence>
<name>A0A556N2B1_9FLAO</name>
<dbReference type="RefSeq" id="WP_144331863.1">
    <property type="nucleotide sequence ID" value="NZ_VLPL01000002.1"/>
</dbReference>
<evidence type="ECO:0000313" key="2">
    <source>
        <dbReference type="Proteomes" id="UP000316008"/>
    </source>
</evidence>
<gene>
    <name evidence="1" type="ORF">FO442_03990</name>
</gene>
<protein>
    <submittedName>
        <fullName evidence="1">Uncharacterized protein</fullName>
    </submittedName>
</protein>
<organism evidence="1 2">
    <name type="scientific">Fluviicola chungangensis</name>
    <dbReference type="NCBI Taxonomy" id="2597671"/>
    <lineage>
        <taxon>Bacteria</taxon>
        <taxon>Pseudomonadati</taxon>
        <taxon>Bacteroidota</taxon>
        <taxon>Flavobacteriia</taxon>
        <taxon>Flavobacteriales</taxon>
        <taxon>Crocinitomicaceae</taxon>
        <taxon>Fluviicola</taxon>
    </lineage>
</organism>
<comment type="caution">
    <text evidence="1">The sequence shown here is derived from an EMBL/GenBank/DDBJ whole genome shotgun (WGS) entry which is preliminary data.</text>
</comment>
<dbReference type="OrthoDB" id="6057861at2"/>
<evidence type="ECO:0000313" key="1">
    <source>
        <dbReference type="EMBL" id="TSJ46326.1"/>
    </source>
</evidence>
<accession>A0A556N2B1</accession>